<evidence type="ECO:0000313" key="1">
    <source>
        <dbReference type="EMBL" id="ERJ70954.1"/>
    </source>
</evidence>
<organism evidence="1 2">
    <name type="scientific">Prevotella disiens JCM 6334 = ATCC 29426</name>
    <dbReference type="NCBI Taxonomy" id="1235811"/>
    <lineage>
        <taxon>Bacteria</taxon>
        <taxon>Pseudomonadati</taxon>
        <taxon>Bacteroidota</taxon>
        <taxon>Bacteroidia</taxon>
        <taxon>Bacteroidales</taxon>
        <taxon>Prevotellaceae</taxon>
        <taxon>Prevotella</taxon>
    </lineage>
</organism>
<protein>
    <submittedName>
        <fullName evidence="1">Uncharacterized protein</fullName>
    </submittedName>
</protein>
<evidence type="ECO:0000313" key="2">
    <source>
        <dbReference type="Proteomes" id="UP000016660"/>
    </source>
</evidence>
<dbReference type="EMBL" id="AWUY01000318">
    <property type="protein sequence ID" value="ERJ70954.1"/>
    <property type="molecule type" value="Genomic_DNA"/>
</dbReference>
<reference evidence="1 2" key="1">
    <citation type="submission" date="2013-06" db="EMBL/GenBank/DDBJ databases">
        <authorList>
            <person name="Weinstock G."/>
            <person name="Sodergren E."/>
            <person name="Lobos E.A."/>
            <person name="Fulton L."/>
            <person name="Fulton R."/>
            <person name="Courtney L."/>
            <person name="Fronick C."/>
            <person name="O'Laughlin M."/>
            <person name="Godfrey J."/>
            <person name="Wilson R.M."/>
            <person name="Miner T."/>
            <person name="Farmer C."/>
            <person name="Delehaunty K."/>
            <person name="Cordes M."/>
            <person name="Minx P."/>
            <person name="Tomlinson C."/>
            <person name="Chen J."/>
            <person name="Wollam A."/>
            <person name="Pepin K.H."/>
            <person name="Bhonagiri V."/>
            <person name="Zhang X."/>
            <person name="Warren W."/>
            <person name="Mitreva M."/>
            <person name="Mardis E.R."/>
            <person name="Wilson R.K."/>
        </authorList>
    </citation>
    <scope>NUCLEOTIDE SEQUENCE [LARGE SCALE GENOMIC DNA]</scope>
    <source>
        <strain evidence="1 2">ATCC 29426</strain>
    </source>
</reference>
<dbReference type="Proteomes" id="UP000016660">
    <property type="component" value="Unassembled WGS sequence"/>
</dbReference>
<proteinExistence type="predicted"/>
<sequence>MIPEFYRVKRPYYGIHSSYMFNLKHFIAMKLLKVEAIEDLFAVKGGIGENEPVEQDTTIVVHCNVANSGIIVKHQTAG</sequence>
<comment type="caution">
    <text evidence="1">The sequence shown here is derived from an EMBL/GenBank/DDBJ whole genome shotgun (WGS) entry which is preliminary data.</text>
</comment>
<keyword evidence="2" id="KW-1185">Reference proteome</keyword>
<accession>A0ABN0NNL3</accession>
<gene>
    <name evidence="1" type="ORF">HMPREF0653_02671</name>
</gene>
<name>A0ABN0NNL3_9BACT</name>